<keyword evidence="3" id="KW-1185">Reference proteome</keyword>
<accession>A0A7J6LLQ7</accession>
<name>A0A7J6LLQ7_PERCH</name>
<evidence type="ECO:0000313" key="2">
    <source>
        <dbReference type="EMBL" id="KAF4660199.1"/>
    </source>
</evidence>
<feature type="signal peptide" evidence="1">
    <location>
        <begin position="1"/>
        <end position="18"/>
    </location>
</feature>
<reference evidence="2 3" key="1">
    <citation type="submission" date="2020-04" db="EMBL/GenBank/DDBJ databases">
        <title>Perkinsus chesapeaki whole genome sequence.</title>
        <authorList>
            <person name="Bogema D.R."/>
        </authorList>
    </citation>
    <scope>NUCLEOTIDE SEQUENCE [LARGE SCALE GENOMIC DNA]</scope>
    <source>
        <strain evidence="2">ATCC PRA-425</strain>
    </source>
</reference>
<comment type="caution">
    <text evidence="2">The sequence shown here is derived from an EMBL/GenBank/DDBJ whole genome shotgun (WGS) entry which is preliminary data.</text>
</comment>
<dbReference type="Proteomes" id="UP000591131">
    <property type="component" value="Unassembled WGS sequence"/>
</dbReference>
<evidence type="ECO:0000313" key="3">
    <source>
        <dbReference type="Proteomes" id="UP000591131"/>
    </source>
</evidence>
<keyword evidence="1" id="KW-0732">Signal</keyword>
<gene>
    <name evidence="2" type="ORF">FOL47_007264</name>
</gene>
<dbReference type="OrthoDB" id="457126at2759"/>
<feature type="chain" id="PRO_5029551948" evidence="1">
    <location>
        <begin position="19"/>
        <end position="157"/>
    </location>
</feature>
<protein>
    <submittedName>
        <fullName evidence="2">Uncharacterized protein</fullName>
    </submittedName>
</protein>
<dbReference type="AlphaFoldDB" id="A0A7J6LLQ7"/>
<organism evidence="2 3">
    <name type="scientific">Perkinsus chesapeaki</name>
    <name type="common">Clam parasite</name>
    <name type="synonym">Perkinsus andrewsi</name>
    <dbReference type="NCBI Taxonomy" id="330153"/>
    <lineage>
        <taxon>Eukaryota</taxon>
        <taxon>Sar</taxon>
        <taxon>Alveolata</taxon>
        <taxon>Perkinsozoa</taxon>
        <taxon>Perkinsea</taxon>
        <taxon>Perkinsida</taxon>
        <taxon>Perkinsidae</taxon>
        <taxon>Perkinsus</taxon>
    </lineage>
</organism>
<dbReference type="EMBL" id="JAAPAO010000422">
    <property type="protein sequence ID" value="KAF4660199.1"/>
    <property type="molecule type" value="Genomic_DNA"/>
</dbReference>
<proteinExistence type="predicted"/>
<sequence>MSPLLLLTLLGIACTTSGTPSPTCCPAELAFVIIPLSGLAGYVFSKKDSRETNVGSKKLRKGNETTLYGRIDDDAGCPAIGGVDQYPIHYYKDPKISVCAPYCIDGNCPPALAANEPVCDDPPVCIILCDEDADCQEGALCIETDITGVCAFNTTKS</sequence>
<evidence type="ECO:0000256" key="1">
    <source>
        <dbReference type="SAM" id="SignalP"/>
    </source>
</evidence>